<dbReference type="EMBL" id="JAAEDM010000041">
    <property type="protein sequence ID" value="MBR0672457.1"/>
    <property type="molecule type" value="Genomic_DNA"/>
</dbReference>
<reference evidence="2" key="2">
    <citation type="journal article" date="2021" name="Syst. Appl. Microbiol.">
        <title>Roseomonas hellenica sp. nov., isolated from roots of wild-growing Alkanna tinctoria.</title>
        <authorList>
            <person name="Rat A."/>
            <person name="Naranjo H.D."/>
            <person name="Lebbe L."/>
            <person name="Cnockaert M."/>
            <person name="Krigas N."/>
            <person name="Grigoriadou K."/>
            <person name="Maloupa E."/>
            <person name="Willems A."/>
        </authorList>
    </citation>
    <scope>NUCLEOTIDE SEQUENCE</scope>
    <source>
        <strain evidence="2">LMG 31231</strain>
    </source>
</reference>
<dbReference type="SUPFAM" id="SSF56235">
    <property type="entry name" value="N-terminal nucleophile aminohydrolases (Ntn hydrolases)"/>
    <property type="match status" value="1"/>
</dbReference>
<proteinExistence type="predicted"/>
<evidence type="ECO:0000313" key="3">
    <source>
        <dbReference type="Proteomes" id="UP001138751"/>
    </source>
</evidence>
<dbReference type="Pfam" id="PF01019">
    <property type="entry name" value="G_glu_transpept"/>
    <property type="match status" value="1"/>
</dbReference>
<name>A0A9X9WZ78_9PROT</name>
<reference evidence="2" key="1">
    <citation type="submission" date="2020-01" db="EMBL/GenBank/DDBJ databases">
        <authorList>
            <person name="Rat A."/>
        </authorList>
    </citation>
    <scope>NUCLEOTIDE SEQUENCE</scope>
    <source>
        <strain evidence="2">LMG 31231</strain>
    </source>
</reference>
<feature type="compositionally biased region" description="Polar residues" evidence="1">
    <location>
        <begin position="12"/>
        <end position="22"/>
    </location>
</feature>
<sequence>MDPQQALEAPRWTSSQPGQESNYPHGGGDVLTIERGVGEAAIAGLRNRGHEAKVAGDLEGACSVEAIRILENGARMAGSDPRRDGWAAAW</sequence>
<dbReference type="PANTHER" id="PTHR43881:SF1">
    <property type="entry name" value="GAMMA-GLUTAMYLTRANSPEPTIDASE (AFU_ORTHOLOGUE AFUA_4G13580)"/>
    <property type="match status" value="1"/>
</dbReference>
<dbReference type="Proteomes" id="UP001138751">
    <property type="component" value="Unassembled WGS sequence"/>
</dbReference>
<dbReference type="InterPro" id="IPR043137">
    <property type="entry name" value="GGT_ssub_C"/>
</dbReference>
<accession>A0A9X9WZ78</accession>
<evidence type="ECO:0000256" key="1">
    <source>
        <dbReference type="SAM" id="MobiDB-lite"/>
    </source>
</evidence>
<comment type="caution">
    <text evidence="2">The sequence shown here is derived from an EMBL/GenBank/DDBJ whole genome shotgun (WGS) entry which is preliminary data.</text>
</comment>
<dbReference type="PANTHER" id="PTHR43881">
    <property type="entry name" value="GAMMA-GLUTAMYLTRANSPEPTIDASE (AFU_ORTHOLOGUE AFUA_4G13580)"/>
    <property type="match status" value="1"/>
</dbReference>
<dbReference type="Gene3D" id="3.60.20.40">
    <property type="match status" value="1"/>
</dbReference>
<evidence type="ECO:0000313" key="2">
    <source>
        <dbReference type="EMBL" id="MBR0672457.1"/>
    </source>
</evidence>
<organism evidence="2 3">
    <name type="scientific">Neoroseomonas soli</name>
    <dbReference type="NCBI Taxonomy" id="1081025"/>
    <lineage>
        <taxon>Bacteria</taxon>
        <taxon>Pseudomonadati</taxon>
        <taxon>Pseudomonadota</taxon>
        <taxon>Alphaproteobacteria</taxon>
        <taxon>Acetobacterales</taxon>
        <taxon>Acetobacteraceae</taxon>
        <taxon>Neoroseomonas</taxon>
    </lineage>
</organism>
<dbReference type="RefSeq" id="WP_211862876.1">
    <property type="nucleotide sequence ID" value="NZ_JAAEDM010000041.1"/>
</dbReference>
<feature type="region of interest" description="Disordered" evidence="1">
    <location>
        <begin position="1"/>
        <end position="28"/>
    </location>
</feature>
<dbReference type="AlphaFoldDB" id="A0A9X9WZ78"/>
<protein>
    <submittedName>
        <fullName evidence="2">Uncharacterized protein</fullName>
    </submittedName>
</protein>
<dbReference type="InterPro" id="IPR052896">
    <property type="entry name" value="GGT-like_enzyme"/>
</dbReference>
<gene>
    <name evidence="2" type="ORF">GXW76_14845</name>
</gene>
<dbReference type="InterPro" id="IPR029055">
    <property type="entry name" value="Ntn_hydrolases_N"/>
</dbReference>
<keyword evidence="3" id="KW-1185">Reference proteome</keyword>